<dbReference type="PROSITE" id="PS51257">
    <property type="entry name" value="PROKAR_LIPOPROTEIN"/>
    <property type="match status" value="1"/>
</dbReference>
<evidence type="ECO:0000256" key="1">
    <source>
        <dbReference type="SAM" id="MobiDB-lite"/>
    </source>
</evidence>
<name>A0ABU9CEG9_9BURK</name>
<feature type="compositionally biased region" description="Gly residues" evidence="1">
    <location>
        <begin position="179"/>
        <end position="188"/>
    </location>
</feature>
<dbReference type="Pfam" id="PF02239">
    <property type="entry name" value="Cytochrom_D1"/>
    <property type="match status" value="1"/>
</dbReference>
<gene>
    <name evidence="3" type="ORF">AACH10_08425</name>
</gene>
<dbReference type="InterPro" id="IPR003143">
    <property type="entry name" value="Cyt_cd1_C_sf"/>
</dbReference>
<dbReference type="RefSeq" id="WP_341409947.1">
    <property type="nucleotide sequence ID" value="NZ_JBBUTH010000004.1"/>
</dbReference>
<dbReference type="InterPro" id="IPR015943">
    <property type="entry name" value="WD40/YVTN_repeat-like_dom_sf"/>
</dbReference>
<evidence type="ECO:0000313" key="4">
    <source>
        <dbReference type="Proteomes" id="UP001365405"/>
    </source>
</evidence>
<sequence>MKRRSLFTLAAALPAFPLLGSLGACATVPDPKVASPAEPIGTGDLGVVIERARGTLAIVDTTQRRVLAEVPGLGDLSHASVVFSRDGRFAYVFGRDGGLTQVNLLTQRIVARVMQAGNAIGGAISADGTLVAAQNYTPGGVKVFDARTLALVADIPAWYGPGSEDSPERRAAPSSGESTLGGAGAAGDGGLKRSRVVGLVDLPGRRFAFSLFDADAIWIADLSQDPTRPQLTQLPGIGRQPYDALVTPDGRHYIAGLFGEDGLALVDLWEPQPRVRRILNGYGRGQQPLPVYKMPHLRGWAVAGRHAYLPAIGRHEVLVVDTSTWQEVGRIPVAGQPVFVIARPDGRQVWVNFAVPDYHRVQVIDTPSQRVIDTLEPGKAVLHLEFSPRGEQVWISCRDDQRVVVYDTQRRAPLATLALDAPSGIFFTARAARMGF</sequence>
<feature type="chain" id="PRO_5046120404" evidence="2">
    <location>
        <begin position="27"/>
        <end position="436"/>
    </location>
</feature>
<keyword evidence="4" id="KW-1185">Reference proteome</keyword>
<dbReference type="InterPro" id="IPR011048">
    <property type="entry name" value="Haem_d1_sf"/>
</dbReference>
<comment type="caution">
    <text evidence="3">The sequence shown here is derived from an EMBL/GenBank/DDBJ whole genome shotgun (WGS) entry which is preliminary data.</text>
</comment>
<accession>A0ABU9CEG9</accession>
<dbReference type="Gene3D" id="2.140.10.20">
    <property type="entry name" value="C-terminal (heme d1) domain of cytochrome cd1-nitrite reductase"/>
    <property type="match status" value="1"/>
</dbReference>
<dbReference type="PANTHER" id="PTHR47197:SF3">
    <property type="entry name" value="DIHYDRO-HEME D1 DEHYDROGENASE"/>
    <property type="match status" value="1"/>
</dbReference>
<organism evidence="3 4">
    <name type="scientific">Pseudaquabacterium inlustre</name>
    <dbReference type="NCBI Taxonomy" id="2984192"/>
    <lineage>
        <taxon>Bacteria</taxon>
        <taxon>Pseudomonadati</taxon>
        <taxon>Pseudomonadota</taxon>
        <taxon>Betaproteobacteria</taxon>
        <taxon>Burkholderiales</taxon>
        <taxon>Sphaerotilaceae</taxon>
        <taxon>Pseudaquabacterium</taxon>
    </lineage>
</organism>
<feature type="signal peptide" evidence="2">
    <location>
        <begin position="1"/>
        <end position="26"/>
    </location>
</feature>
<protein>
    <submittedName>
        <fullName evidence="3">Cytochrome D1 domain-containing protein</fullName>
    </submittedName>
</protein>
<evidence type="ECO:0000256" key="2">
    <source>
        <dbReference type="SAM" id="SignalP"/>
    </source>
</evidence>
<evidence type="ECO:0000313" key="3">
    <source>
        <dbReference type="EMBL" id="MEK8050262.1"/>
    </source>
</evidence>
<dbReference type="CDD" id="cd20778">
    <property type="entry name" value="8prop_hemeD1_NirF"/>
    <property type="match status" value="1"/>
</dbReference>
<keyword evidence="2" id="KW-0732">Signal</keyword>
<dbReference type="Gene3D" id="2.130.10.10">
    <property type="entry name" value="YVTN repeat-like/Quinoprotein amine dehydrogenase"/>
    <property type="match status" value="1"/>
</dbReference>
<dbReference type="Proteomes" id="UP001365405">
    <property type="component" value="Unassembled WGS sequence"/>
</dbReference>
<dbReference type="PANTHER" id="PTHR47197">
    <property type="entry name" value="PROTEIN NIRF"/>
    <property type="match status" value="1"/>
</dbReference>
<reference evidence="3 4" key="1">
    <citation type="submission" date="2024-04" db="EMBL/GenBank/DDBJ databases">
        <title>Novel species of the genus Ideonella isolated from streams.</title>
        <authorList>
            <person name="Lu H."/>
        </authorList>
    </citation>
    <scope>NUCLEOTIDE SEQUENCE [LARGE SCALE GENOMIC DNA]</scope>
    <source>
        <strain evidence="3 4">DXS22W</strain>
    </source>
</reference>
<dbReference type="EMBL" id="JBBUTH010000004">
    <property type="protein sequence ID" value="MEK8050262.1"/>
    <property type="molecule type" value="Genomic_DNA"/>
</dbReference>
<dbReference type="SUPFAM" id="SSF51004">
    <property type="entry name" value="C-terminal (heme d1) domain of cytochrome cd1-nitrite reductase"/>
    <property type="match status" value="1"/>
</dbReference>
<feature type="region of interest" description="Disordered" evidence="1">
    <location>
        <begin position="161"/>
        <end position="188"/>
    </location>
</feature>
<dbReference type="InterPro" id="IPR051200">
    <property type="entry name" value="Host-pathogen_enzymatic-act"/>
</dbReference>
<proteinExistence type="predicted"/>